<feature type="region of interest" description="Disordered" evidence="1">
    <location>
        <begin position="158"/>
        <end position="178"/>
    </location>
</feature>
<dbReference type="Proteomes" id="UP000886520">
    <property type="component" value="Chromosome 7"/>
</dbReference>
<proteinExistence type="predicted"/>
<sequence length="357" mass="39800">MGLRGGGGGRACKNGSNRCKACNEELMFSFSSSVELEEVSDGGNTCSPSPPRMSFAHELFSNGRIRPLANFPSSYSAPSSPLQSTPNHDIHSHHHKPHTPTACSPSFRRWCSLSALKRALFHSDASSPKLSPSPSFAYYHHKPSTVALSTKKQKVPITNKTDKAPPLHCKKHPNLKNPDTISLGSKKLHNLTTHSNVLLSSNIHHEAHNSSTLVASPNSRQKKPSLRELLMLRKEECGQKVSCKEGKTIIQENYMKGNKSKVQSMQNCSEPSMYEHAREHSKFQRSNVDCVSSPAFSNASMSQPTSPLCSYHSSPKNNNNKRRKTLLPYRQVFFSCLGSNMEHSYYYNTYKESVYYP</sequence>
<comment type="caution">
    <text evidence="2">The sequence shown here is derived from an EMBL/GenBank/DDBJ whole genome shotgun (WGS) entry which is preliminary data.</text>
</comment>
<feature type="compositionally biased region" description="Low complexity" evidence="1">
    <location>
        <begin position="72"/>
        <end position="84"/>
    </location>
</feature>
<evidence type="ECO:0000256" key="1">
    <source>
        <dbReference type="SAM" id="MobiDB-lite"/>
    </source>
</evidence>
<evidence type="ECO:0000313" key="3">
    <source>
        <dbReference type="Proteomes" id="UP000886520"/>
    </source>
</evidence>
<dbReference type="AlphaFoldDB" id="A0A9D4V1V0"/>
<accession>A0A9D4V1V0</accession>
<feature type="region of interest" description="Disordered" evidence="1">
    <location>
        <begin position="72"/>
        <end position="101"/>
    </location>
</feature>
<dbReference type="EMBL" id="JABFUD020000007">
    <property type="protein sequence ID" value="KAI5078164.1"/>
    <property type="molecule type" value="Genomic_DNA"/>
</dbReference>
<gene>
    <name evidence="2" type="ORF">GOP47_0007988</name>
</gene>
<keyword evidence="3" id="KW-1185">Reference proteome</keyword>
<name>A0A9D4V1V0_ADICA</name>
<evidence type="ECO:0000313" key="2">
    <source>
        <dbReference type="EMBL" id="KAI5078164.1"/>
    </source>
</evidence>
<organism evidence="2 3">
    <name type="scientific">Adiantum capillus-veneris</name>
    <name type="common">Maidenhair fern</name>
    <dbReference type="NCBI Taxonomy" id="13818"/>
    <lineage>
        <taxon>Eukaryota</taxon>
        <taxon>Viridiplantae</taxon>
        <taxon>Streptophyta</taxon>
        <taxon>Embryophyta</taxon>
        <taxon>Tracheophyta</taxon>
        <taxon>Polypodiopsida</taxon>
        <taxon>Polypodiidae</taxon>
        <taxon>Polypodiales</taxon>
        <taxon>Pteridineae</taxon>
        <taxon>Pteridaceae</taxon>
        <taxon>Vittarioideae</taxon>
        <taxon>Adiantum</taxon>
    </lineage>
</organism>
<reference evidence="2" key="1">
    <citation type="submission" date="2021-01" db="EMBL/GenBank/DDBJ databases">
        <title>Adiantum capillus-veneris genome.</title>
        <authorList>
            <person name="Fang Y."/>
            <person name="Liao Q."/>
        </authorList>
    </citation>
    <scope>NUCLEOTIDE SEQUENCE</scope>
    <source>
        <strain evidence="2">H3</strain>
        <tissue evidence="2">Leaf</tissue>
    </source>
</reference>
<protein>
    <submittedName>
        <fullName evidence="2">Uncharacterized protein</fullName>
    </submittedName>
</protein>